<dbReference type="RefSeq" id="WP_173292097.1">
    <property type="nucleotide sequence ID" value="NZ_AP021888.1"/>
</dbReference>
<dbReference type="SMART" id="SM00091">
    <property type="entry name" value="PAS"/>
    <property type="match status" value="1"/>
</dbReference>
<dbReference type="PROSITE" id="PS50109">
    <property type="entry name" value="HIS_KIN"/>
    <property type="match status" value="1"/>
</dbReference>
<feature type="modified residue" description="4-aspartylphosphate" evidence="14">
    <location>
        <position position="521"/>
    </location>
</feature>
<dbReference type="CDD" id="cd16922">
    <property type="entry name" value="HATPase_EvgS-ArcB-TorS-like"/>
    <property type="match status" value="1"/>
</dbReference>
<dbReference type="EMBL" id="AP021888">
    <property type="protein sequence ID" value="BBP44375.1"/>
    <property type="molecule type" value="Genomic_DNA"/>
</dbReference>
<accession>A0A6F8PQI7</accession>
<dbReference type="Gene3D" id="3.30.450.20">
    <property type="entry name" value="PAS domain"/>
    <property type="match status" value="1"/>
</dbReference>
<feature type="modified residue" description="4-aspartylphosphate" evidence="14">
    <location>
        <position position="667"/>
    </location>
</feature>
<keyword evidence="8" id="KW-0547">Nucleotide-binding</keyword>
<dbReference type="Pfam" id="PF00512">
    <property type="entry name" value="HisKA"/>
    <property type="match status" value="1"/>
</dbReference>
<dbReference type="SUPFAM" id="SSF52172">
    <property type="entry name" value="CheY-like"/>
    <property type="match status" value="2"/>
</dbReference>
<keyword evidence="4" id="KW-1003">Cell membrane</keyword>
<dbReference type="Pfam" id="PF13188">
    <property type="entry name" value="PAS_8"/>
    <property type="match status" value="1"/>
</dbReference>
<keyword evidence="5 14" id="KW-0597">Phosphoprotein</keyword>
<feature type="domain" description="Response regulatory" evidence="17">
    <location>
        <begin position="467"/>
        <end position="587"/>
    </location>
</feature>
<feature type="region of interest" description="Disordered" evidence="15">
    <location>
        <begin position="597"/>
        <end position="617"/>
    </location>
</feature>
<dbReference type="SMART" id="SM00388">
    <property type="entry name" value="HisKA"/>
    <property type="match status" value="1"/>
</dbReference>
<dbReference type="InterPro" id="IPR011006">
    <property type="entry name" value="CheY-like_superfamily"/>
</dbReference>
<sequence length="735" mass="82616">MSPLKETGRHNALKRLLKRLKLTEDELPDLDAWSKLLARLDEAFQGYDEERYMMERSLQISSEEMTRLHEEIRRHSANQLLEQERKFKSILESLNDGVCELDLNCGFMYCNQSAVNILQKSHDDIYALSALEIFQLPNFNGSRGTLLDMMLRGEVYQDDSAYVMVGDVQIPIALVISPIFQNDQVDSVALLFRDISVQKAYEKTLAEAKQQAEAGSKAKSEFLATMSHEIRTPLNGIIGVSSLLQDTHLTQEQTELTGTIVRSGEALLSIINDILDFSKIEAGQMDIEQIRFNLYELMEDLSEIFGMQFCEKQLELIIAPNPDVPRWVLGDSVRLRQVLINLIGNAYKFTEKGEVSLLASVVASPSENLRIRFEIKDSGIGITPESLRKLFQPFSQADGSTTRRFGGTGLGLSITKQLVELMGGVVGVDSVYGQGSLFWFELPLIETDEPTLEQPDELTDIGFQKQKVLVVDDNLTNCAMLEKQLKAWDLVPYIAHSGLEALRMINQNRQQGASFNLGILDMQMPGMDGVELAELIRQLPTCSNIKLVMASSHYAHHWPEEVKRNFDQCLRKPLRQSVLRHTLQKVLFEDKQNDAQTADQKGALSKPANQPTPSTGKKVLVVEDNAVNQMVAVKLLQKFGYEAVVAHNGQEGVDAFKDSEFDLILMDCQMPVMDGYEATDKIRSFNERGQQIPIIGLTANAMEGDREKCLSAGMSDYLSKPINIEKLKETLNHWS</sequence>
<evidence type="ECO:0000256" key="5">
    <source>
        <dbReference type="ARBA" id="ARBA00022553"/>
    </source>
</evidence>
<evidence type="ECO:0000256" key="4">
    <source>
        <dbReference type="ARBA" id="ARBA00022475"/>
    </source>
</evidence>
<dbReference type="Proteomes" id="UP000501466">
    <property type="component" value="Chromosome"/>
</dbReference>
<evidence type="ECO:0000256" key="11">
    <source>
        <dbReference type="ARBA" id="ARBA00022989"/>
    </source>
</evidence>
<dbReference type="Pfam" id="PF02518">
    <property type="entry name" value="HATPase_c"/>
    <property type="match status" value="1"/>
</dbReference>
<dbReference type="NCBIfam" id="TIGR00229">
    <property type="entry name" value="sensory_box"/>
    <property type="match status" value="1"/>
</dbReference>
<dbReference type="PANTHER" id="PTHR45339">
    <property type="entry name" value="HYBRID SIGNAL TRANSDUCTION HISTIDINE KINASE J"/>
    <property type="match status" value="1"/>
</dbReference>
<keyword evidence="6" id="KW-0808">Transferase</keyword>
<dbReference type="AlphaFoldDB" id="A0A6F8PQI7"/>
<evidence type="ECO:0000313" key="18">
    <source>
        <dbReference type="EMBL" id="BBP44375.1"/>
    </source>
</evidence>
<dbReference type="InterPro" id="IPR036097">
    <property type="entry name" value="HisK_dim/P_sf"/>
</dbReference>
<keyword evidence="7" id="KW-0812">Transmembrane</keyword>
<evidence type="ECO:0000256" key="3">
    <source>
        <dbReference type="ARBA" id="ARBA00012438"/>
    </source>
</evidence>
<dbReference type="InterPro" id="IPR003594">
    <property type="entry name" value="HATPase_dom"/>
</dbReference>
<evidence type="ECO:0000256" key="8">
    <source>
        <dbReference type="ARBA" id="ARBA00022741"/>
    </source>
</evidence>
<dbReference type="FunFam" id="3.30.565.10:FF:000010">
    <property type="entry name" value="Sensor histidine kinase RcsC"/>
    <property type="match status" value="1"/>
</dbReference>
<evidence type="ECO:0000256" key="10">
    <source>
        <dbReference type="ARBA" id="ARBA00022840"/>
    </source>
</evidence>
<evidence type="ECO:0000259" key="17">
    <source>
        <dbReference type="PROSITE" id="PS50110"/>
    </source>
</evidence>
<evidence type="ECO:0000256" key="14">
    <source>
        <dbReference type="PROSITE-ProRule" id="PRU00169"/>
    </source>
</evidence>
<dbReference type="KEGG" id="tzo:THMIRHAT_21210"/>
<reference evidence="19" key="1">
    <citation type="submission" date="2019-11" db="EMBL/GenBank/DDBJ databases">
        <title>Isolation and characterization of two novel species in the genus Thiomicrorhabdus.</title>
        <authorList>
            <person name="Mochizuki J."/>
            <person name="Kojima H."/>
            <person name="Fukui M."/>
        </authorList>
    </citation>
    <scope>NUCLEOTIDE SEQUENCE [LARGE SCALE GENOMIC DNA]</scope>
    <source>
        <strain evidence="19">AkT22</strain>
    </source>
</reference>
<dbReference type="CDD" id="cd00130">
    <property type="entry name" value="PAS"/>
    <property type="match status" value="1"/>
</dbReference>
<dbReference type="Gene3D" id="3.30.565.10">
    <property type="entry name" value="Histidine kinase-like ATPase, C-terminal domain"/>
    <property type="match status" value="1"/>
</dbReference>
<dbReference type="Pfam" id="PF00072">
    <property type="entry name" value="Response_reg"/>
    <property type="match status" value="2"/>
</dbReference>
<dbReference type="GO" id="GO:0000155">
    <property type="term" value="F:phosphorelay sensor kinase activity"/>
    <property type="evidence" value="ECO:0007669"/>
    <property type="project" value="InterPro"/>
</dbReference>
<evidence type="ECO:0000256" key="13">
    <source>
        <dbReference type="ARBA" id="ARBA00023136"/>
    </source>
</evidence>
<dbReference type="SUPFAM" id="SSF55785">
    <property type="entry name" value="PYP-like sensor domain (PAS domain)"/>
    <property type="match status" value="1"/>
</dbReference>
<dbReference type="PROSITE" id="PS50110">
    <property type="entry name" value="RESPONSE_REGULATORY"/>
    <property type="match status" value="2"/>
</dbReference>
<evidence type="ECO:0000256" key="7">
    <source>
        <dbReference type="ARBA" id="ARBA00022692"/>
    </source>
</evidence>
<dbReference type="InterPro" id="IPR000014">
    <property type="entry name" value="PAS"/>
</dbReference>
<dbReference type="SMART" id="SM00387">
    <property type="entry name" value="HATPase_c"/>
    <property type="match status" value="1"/>
</dbReference>
<dbReference type="InterPro" id="IPR001789">
    <property type="entry name" value="Sig_transdc_resp-reg_receiver"/>
</dbReference>
<evidence type="ECO:0000256" key="1">
    <source>
        <dbReference type="ARBA" id="ARBA00000085"/>
    </source>
</evidence>
<dbReference type="EC" id="2.7.13.3" evidence="3"/>
<evidence type="ECO:0000256" key="2">
    <source>
        <dbReference type="ARBA" id="ARBA00004651"/>
    </source>
</evidence>
<comment type="subcellular location">
    <subcellularLocation>
        <location evidence="2">Cell membrane</location>
        <topology evidence="2">Multi-pass membrane protein</topology>
    </subcellularLocation>
</comment>
<evidence type="ECO:0000256" key="6">
    <source>
        <dbReference type="ARBA" id="ARBA00022679"/>
    </source>
</evidence>
<dbReference type="Gene3D" id="1.10.287.130">
    <property type="match status" value="1"/>
</dbReference>
<dbReference type="GO" id="GO:0005524">
    <property type="term" value="F:ATP binding"/>
    <property type="evidence" value="ECO:0007669"/>
    <property type="project" value="UniProtKB-KW"/>
</dbReference>
<evidence type="ECO:0000256" key="9">
    <source>
        <dbReference type="ARBA" id="ARBA00022777"/>
    </source>
</evidence>
<evidence type="ECO:0000259" key="16">
    <source>
        <dbReference type="PROSITE" id="PS50109"/>
    </source>
</evidence>
<organism evidence="18 19">
    <name type="scientific">Thiosulfativibrio zosterae</name>
    <dbReference type="NCBI Taxonomy" id="2675053"/>
    <lineage>
        <taxon>Bacteria</taxon>
        <taxon>Pseudomonadati</taxon>
        <taxon>Pseudomonadota</taxon>
        <taxon>Gammaproteobacteria</taxon>
        <taxon>Thiotrichales</taxon>
        <taxon>Piscirickettsiaceae</taxon>
        <taxon>Thiosulfativibrio</taxon>
    </lineage>
</organism>
<dbReference type="InterPro" id="IPR003661">
    <property type="entry name" value="HisK_dim/P_dom"/>
</dbReference>
<dbReference type="SMART" id="SM00448">
    <property type="entry name" value="REC"/>
    <property type="match status" value="2"/>
</dbReference>
<comment type="catalytic activity">
    <reaction evidence="1">
        <text>ATP + protein L-histidine = ADP + protein N-phospho-L-histidine.</text>
        <dbReference type="EC" id="2.7.13.3"/>
    </reaction>
</comment>
<dbReference type="PRINTS" id="PR00344">
    <property type="entry name" value="BCTRLSENSOR"/>
</dbReference>
<dbReference type="PANTHER" id="PTHR45339:SF1">
    <property type="entry name" value="HYBRID SIGNAL TRANSDUCTION HISTIDINE KINASE J"/>
    <property type="match status" value="1"/>
</dbReference>
<keyword evidence="10" id="KW-0067">ATP-binding</keyword>
<dbReference type="CDD" id="cd17546">
    <property type="entry name" value="REC_hyHK_CKI1_RcsC-like"/>
    <property type="match status" value="1"/>
</dbReference>
<feature type="domain" description="Response regulatory" evidence="17">
    <location>
        <begin position="618"/>
        <end position="735"/>
    </location>
</feature>
<feature type="domain" description="Histidine kinase" evidence="16">
    <location>
        <begin position="225"/>
        <end position="446"/>
    </location>
</feature>
<evidence type="ECO:0000256" key="15">
    <source>
        <dbReference type="SAM" id="MobiDB-lite"/>
    </source>
</evidence>
<evidence type="ECO:0000313" key="19">
    <source>
        <dbReference type="Proteomes" id="UP000501466"/>
    </source>
</evidence>
<keyword evidence="19" id="KW-1185">Reference proteome</keyword>
<gene>
    <name evidence="18" type="ORF">THMIRHAT_21210</name>
</gene>
<dbReference type="InterPro" id="IPR036890">
    <property type="entry name" value="HATPase_C_sf"/>
</dbReference>
<dbReference type="InterPro" id="IPR035965">
    <property type="entry name" value="PAS-like_dom_sf"/>
</dbReference>
<dbReference type="SUPFAM" id="SSF55874">
    <property type="entry name" value="ATPase domain of HSP90 chaperone/DNA topoisomerase II/histidine kinase"/>
    <property type="match status" value="1"/>
</dbReference>
<dbReference type="GO" id="GO:0005886">
    <property type="term" value="C:plasma membrane"/>
    <property type="evidence" value="ECO:0007669"/>
    <property type="project" value="UniProtKB-SubCell"/>
</dbReference>
<name>A0A6F8PQI7_9GAMM</name>
<dbReference type="InterPro" id="IPR004358">
    <property type="entry name" value="Sig_transdc_His_kin-like_C"/>
</dbReference>
<keyword evidence="12" id="KW-0902">Two-component regulatory system</keyword>
<protein>
    <recommendedName>
        <fullName evidence="3">histidine kinase</fullName>
        <ecNumber evidence="3">2.7.13.3</ecNumber>
    </recommendedName>
</protein>
<proteinExistence type="predicted"/>
<dbReference type="FunFam" id="1.10.287.130:FF:000003">
    <property type="entry name" value="Histidine kinase"/>
    <property type="match status" value="1"/>
</dbReference>
<dbReference type="SUPFAM" id="SSF47384">
    <property type="entry name" value="Homodimeric domain of signal transducing histidine kinase"/>
    <property type="match status" value="1"/>
</dbReference>
<dbReference type="CDD" id="cd00082">
    <property type="entry name" value="HisKA"/>
    <property type="match status" value="1"/>
</dbReference>
<keyword evidence="11" id="KW-1133">Transmembrane helix</keyword>
<keyword evidence="9" id="KW-0418">Kinase</keyword>
<evidence type="ECO:0000256" key="12">
    <source>
        <dbReference type="ARBA" id="ARBA00023012"/>
    </source>
</evidence>
<dbReference type="InterPro" id="IPR005467">
    <property type="entry name" value="His_kinase_dom"/>
</dbReference>
<keyword evidence="13" id="KW-0472">Membrane</keyword>
<dbReference type="Gene3D" id="3.40.50.2300">
    <property type="match status" value="2"/>
</dbReference>